<name>A0A074MGC3_ERYLO</name>
<keyword evidence="2" id="KW-0472">Membrane</keyword>
<dbReference type="OrthoDB" id="5792777at2"/>
<dbReference type="InterPro" id="IPR002937">
    <property type="entry name" value="Amino_oxidase"/>
</dbReference>
<reference evidence="2 3" key="1">
    <citation type="submission" date="2014-04" db="EMBL/GenBank/DDBJ databases">
        <title>A comprehensive comparison of genomes of Erythrobacter spp. strains.</title>
        <authorList>
            <person name="Zheng Q."/>
        </authorList>
    </citation>
    <scope>NUCLEOTIDE SEQUENCE [LARGE SCALE GENOMIC DNA]</scope>
    <source>
        <strain evidence="2 3">DSM 6997</strain>
    </source>
</reference>
<keyword evidence="3" id="KW-1185">Reference proteome</keyword>
<dbReference type="EMBL" id="JMIW01000001">
    <property type="protein sequence ID" value="KEO91870.1"/>
    <property type="molecule type" value="Genomic_DNA"/>
</dbReference>
<evidence type="ECO:0000313" key="3">
    <source>
        <dbReference type="Proteomes" id="UP000027647"/>
    </source>
</evidence>
<dbReference type="eggNOG" id="COG3380">
    <property type="taxonomic scope" value="Bacteria"/>
</dbReference>
<dbReference type="AlphaFoldDB" id="A0A074MGC3"/>
<comment type="caution">
    <text evidence="2">The sequence shown here is derived from an EMBL/GenBank/DDBJ whole genome shotgun (WGS) entry which is preliminary data.</text>
</comment>
<dbReference type="STRING" id="1044.EH31_04145"/>
<evidence type="ECO:0000313" key="2">
    <source>
        <dbReference type="EMBL" id="KEO91870.1"/>
    </source>
</evidence>
<dbReference type="Pfam" id="PF01593">
    <property type="entry name" value="Amino_oxidase"/>
    <property type="match status" value="1"/>
</dbReference>
<keyword evidence="2" id="KW-0812">Transmembrane</keyword>
<dbReference type="Pfam" id="PF13450">
    <property type="entry name" value="NAD_binding_8"/>
    <property type="match status" value="1"/>
</dbReference>
<dbReference type="RefSeq" id="WP_034958225.1">
    <property type="nucleotide sequence ID" value="NZ_JMIW01000001.1"/>
</dbReference>
<dbReference type="PANTHER" id="PTHR16128:SF5">
    <property type="entry name" value="FAD_NAD(P)-BINDING OXIDOREDUCTASE FAMILY PROTEIN"/>
    <property type="match status" value="1"/>
</dbReference>
<dbReference type="PRINTS" id="PR00420">
    <property type="entry name" value="RNGMNOXGNASE"/>
</dbReference>
<evidence type="ECO:0000259" key="1">
    <source>
        <dbReference type="Pfam" id="PF01593"/>
    </source>
</evidence>
<dbReference type="Gene3D" id="3.50.50.60">
    <property type="entry name" value="FAD/NAD(P)-binding domain"/>
    <property type="match status" value="1"/>
</dbReference>
<dbReference type="InterPro" id="IPR036188">
    <property type="entry name" value="FAD/NAD-bd_sf"/>
</dbReference>
<dbReference type="PANTHER" id="PTHR16128">
    <property type="entry name" value="FAD/NAD(P)-BINDING OXIDOREDUCTASE FAMILY PROTEIN"/>
    <property type="match status" value="1"/>
</dbReference>
<dbReference type="PROSITE" id="PS51257">
    <property type="entry name" value="PROKAR_LIPOPROTEIN"/>
    <property type="match status" value="1"/>
</dbReference>
<protein>
    <submittedName>
        <fullName evidence="2">Transmembrane protein</fullName>
    </submittedName>
</protein>
<accession>A0A074MGC3</accession>
<gene>
    <name evidence="2" type="ORF">EH31_04145</name>
</gene>
<feature type="domain" description="Amine oxidase" evidence="1">
    <location>
        <begin position="92"/>
        <end position="315"/>
    </location>
</feature>
<dbReference type="SUPFAM" id="SSF51905">
    <property type="entry name" value="FAD/NAD(P)-binding domain"/>
    <property type="match status" value="1"/>
</dbReference>
<dbReference type="GO" id="GO:0016491">
    <property type="term" value="F:oxidoreductase activity"/>
    <property type="evidence" value="ECO:0007669"/>
    <property type="project" value="InterPro"/>
</dbReference>
<dbReference type="Gene3D" id="3.90.660.10">
    <property type="match status" value="1"/>
</dbReference>
<dbReference type="Proteomes" id="UP000027647">
    <property type="component" value="Unassembled WGS sequence"/>
</dbReference>
<sequence length="319" mass="34241">MKTNKSEILIIGAGMAGLSCARALAEAGIDVCVLDKGRGPGGRMAARRAEVAGETVSFDHGAQYFTARTLGFQKLVKAWEGQGVVSRWPAAGEEAWVGTPGMNGPIRAMGLETDVRWGTRALAVKRDADAWFVDAGDESFTAKTVLVAVPAEQAAELLQDISPELARVPASVQSEPCWAVMAAFGERLPIAEDGLRDSEAAISWAARNSAKPQRAGEECWVLHASPARSREIIDLPKEEAAQVLLADFFAQTRIDEIEPEHLVAHRWLYAMPVAVAGEPARYDADLRIGIAGDYLHSPRVEGAFVSGQALAARVLRSRS</sequence>
<organism evidence="2 3">
    <name type="scientific">Erythrobacter longus</name>
    <dbReference type="NCBI Taxonomy" id="1044"/>
    <lineage>
        <taxon>Bacteria</taxon>
        <taxon>Pseudomonadati</taxon>
        <taxon>Pseudomonadota</taxon>
        <taxon>Alphaproteobacteria</taxon>
        <taxon>Sphingomonadales</taxon>
        <taxon>Erythrobacteraceae</taxon>
        <taxon>Erythrobacter/Porphyrobacter group</taxon>
        <taxon>Erythrobacter</taxon>
    </lineage>
</organism>
<proteinExistence type="predicted"/>